<keyword evidence="9" id="KW-1185">Reference proteome</keyword>
<dbReference type="GO" id="GO:0000209">
    <property type="term" value="P:protein polyubiquitination"/>
    <property type="evidence" value="ECO:0007669"/>
    <property type="project" value="InterPro"/>
</dbReference>
<name>A0A9P8XZT4_9PEZI</name>
<comment type="caution">
    <text evidence="8">The sequence shown here is derived from an EMBL/GenBank/DDBJ whole genome shotgun (WGS) entry which is preliminary data.</text>
</comment>
<dbReference type="AlphaFoldDB" id="A0A9P8XZT4"/>
<comment type="catalytic activity">
    <reaction evidence="1">
        <text>S-ubiquitinyl-[E2 ubiquitin-conjugating enzyme]-L-cysteine + [acceptor protein]-L-lysine = [E2 ubiquitin-conjugating enzyme]-L-cysteine + N(6)-ubiquitinyl-[acceptor protein]-L-lysine.</text>
        <dbReference type="EC" id="2.3.2.26"/>
    </reaction>
</comment>
<feature type="compositionally biased region" description="Acidic residues" evidence="6">
    <location>
        <begin position="297"/>
        <end position="307"/>
    </location>
</feature>
<dbReference type="PANTHER" id="PTHR45700">
    <property type="entry name" value="UBIQUITIN-PROTEIN LIGASE E3C"/>
    <property type="match status" value="1"/>
</dbReference>
<dbReference type="SUPFAM" id="SSF56204">
    <property type="entry name" value="Hect, E3 ligase catalytic domain"/>
    <property type="match status" value="1"/>
</dbReference>
<dbReference type="InterPro" id="IPR035983">
    <property type="entry name" value="Hect_E3_ubiquitin_ligase"/>
</dbReference>
<dbReference type="Proteomes" id="UP000756346">
    <property type="component" value="Unassembled WGS sequence"/>
</dbReference>
<dbReference type="GO" id="GO:0006511">
    <property type="term" value="P:ubiquitin-dependent protein catabolic process"/>
    <property type="evidence" value="ECO:0007669"/>
    <property type="project" value="TreeGrafter"/>
</dbReference>
<accession>A0A9P8XZT4</accession>
<reference evidence="8" key="1">
    <citation type="journal article" date="2021" name="Nat. Commun.">
        <title>Genetic determinants of endophytism in the Arabidopsis root mycobiome.</title>
        <authorList>
            <person name="Mesny F."/>
            <person name="Miyauchi S."/>
            <person name="Thiergart T."/>
            <person name="Pickel B."/>
            <person name="Atanasova L."/>
            <person name="Karlsson M."/>
            <person name="Huettel B."/>
            <person name="Barry K.W."/>
            <person name="Haridas S."/>
            <person name="Chen C."/>
            <person name="Bauer D."/>
            <person name="Andreopoulos W."/>
            <person name="Pangilinan J."/>
            <person name="LaButti K."/>
            <person name="Riley R."/>
            <person name="Lipzen A."/>
            <person name="Clum A."/>
            <person name="Drula E."/>
            <person name="Henrissat B."/>
            <person name="Kohler A."/>
            <person name="Grigoriev I.V."/>
            <person name="Martin F.M."/>
            <person name="Hacquard S."/>
        </authorList>
    </citation>
    <scope>NUCLEOTIDE SEQUENCE</scope>
    <source>
        <strain evidence="8">MPI-CAGE-CH-0230</strain>
    </source>
</reference>
<feature type="region of interest" description="Disordered" evidence="6">
    <location>
        <begin position="215"/>
        <end position="247"/>
    </location>
</feature>
<evidence type="ECO:0000313" key="9">
    <source>
        <dbReference type="Proteomes" id="UP000756346"/>
    </source>
</evidence>
<evidence type="ECO:0000256" key="6">
    <source>
        <dbReference type="SAM" id="MobiDB-lite"/>
    </source>
</evidence>
<gene>
    <name evidence="8" type="ORF">B0I36DRAFT_364408</name>
</gene>
<comment type="caution">
    <text evidence="5">Lacks conserved residue(s) required for the propagation of feature annotation.</text>
</comment>
<dbReference type="Gene3D" id="3.90.1750.10">
    <property type="entry name" value="Hect, E3 ligase catalytic domains"/>
    <property type="match status" value="1"/>
</dbReference>
<keyword evidence="4 5" id="KW-0833">Ubl conjugation pathway</keyword>
<sequence>MLDTTSSTLPDFVAEQLKFLVNSDGISELLRRFTTTSSPSVGPSEDANLLAGYTLVLLKCFPNYGDDIKIRLFHGDIKTSSSGKQQTIPTVKYFWHAALRTEIFRKLMQSKITHPASVVGPLLQPESKHDEEWRTILLFLELYNFLLRVTDGEGFLPSTFQAMPQQSPATSRIRSSGLDLEELKALTSFLKNLTFLLYHDLPSIIASAKEPTQRDPFMGIQSKPLAQSGSSQESLSPTFGNGVTSLRQNATTTMRLLHERDSRRKFLPQDFWLMTSKFDINGLTSAVVLEEQKNDTTEEDNEDEDEIDRIPSHTASVSRISRAAQIEGHQQTRRMKRERLLAQLTPQLEIIRNMPFIIPFEIRVKIFRQLIDLDKNRRRRGYNPPGREEGRSDHTAYVKRGSVFQDAYDHFYNLSEGIKESIQIFFIDQFDQPEAGIDNGGLTTEFLISAAQEAFDPSEEGFRYFVAN</sequence>
<keyword evidence="3" id="KW-0808">Transferase</keyword>
<feature type="domain" description="HECT" evidence="7">
    <location>
        <begin position="414"/>
        <end position="468"/>
    </location>
</feature>
<proteinExistence type="predicted"/>
<feature type="region of interest" description="Disordered" evidence="6">
    <location>
        <begin position="291"/>
        <end position="334"/>
    </location>
</feature>
<dbReference type="OrthoDB" id="8068875at2759"/>
<evidence type="ECO:0000256" key="5">
    <source>
        <dbReference type="PROSITE-ProRule" id="PRU00104"/>
    </source>
</evidence>
<dbReference type="GO" id="GO:0061630">
    <property type="term" value="F:ubiquitin protein ligase activity"/>
    <property type="evidence" value="ECO:0007669"/>
    <property type="project" value="UniProtKB-EC"/>
</dbReference>
<dbReference type="EMBL" id="JAGTJQ010000007">
    <property type="protein sequence ID" value="KAH7027163.1"/>
    <property type="molecule type" value="Genomic_DNA"/>
</dbReference>
<dbReference type="PROSITE" id="PS50237">
    <property type="entry name" value="HECT"/>
    <property type="match status" value="1"/>
</dbReference>
<dbReference type="RefSeq" id="XP_046009962.1">
    <property type="nucleotide sequence ID" value="XM_046158955.1"/>
</dbReference>
<evidence type="ECO:0000256" key="2">
    <source>
        <dbReference type="ARBA" id="ARBA00012485"/>
    </source>
</evidence>
<dbReference type="InterPro" id="IPR000569">
    <property type="entry name" value="HECT_dom"/>
</dbReference>
<evidence type="ECO:0000256" key="1">
    <source>
        <dbReference type="ARBA" id="ARBA00000885"/>
    </source>
</evidence>
<dbReference type="InterPro" id="IPR044611">
    <property type="entry name" value="E3A/B/C-like"/>
</dbReference>
<evidence type="ECO:0000259" key="7">
    <source>
        <dbReference type="PROSITE" id="PS50237"/>
    </source>
</evidence>
<organism evidence="8 9">
    <name type="scientific">Microdochium trichocladiopsis</name>
    <dbReference type="NCBI Taxonomy" id="1682393"/>
    <lineage>
        <taxon>Eukaryota</taxon>
        <taxon>Fungi</taxon>
        <taxon>Dikarya</taxon>
        <taxon>Ascomycota</taxon>
        <taxon>Pezizomycotina</taxon>
        <taxon>Sordariomycetes</taxon>
        <taxon>Xylariomycetidae</taxon>
        <taxon>Xylariales</taxon>
        <taxon>Microdochiaceae</taxon>
        <taxon>Microdochium</taxon>
    </lineage>
</organism>
<dbReference type="EC" id="2.3.2.26" evidence="2"/>
<protein>
    <recommendedName>
        <fullName evidence="2">HECT-type E3 ubiquitin transferase</fullName>
        <ecNumber evidence="2">2.3.2.26</ecNumber>
    </recommendedName>
</protein>
<evidence type="ECO:0000256" key="3">
    <source>
        <dbReference type="ARBA" id="ARBA00022679"/>
    </source>
</evidence>
<evidence type="ECO:0000313" key="8">
    <source>
        <dbReference type="EMBL" id="KAH7027163.1"/>
    </source>
</evidence>
<feature type="compositionally biased region" description="Polar residues" evidence="6">
    <location>
        <begin position="224"/>
        <end position="247"/>
    </location>
</feature>
<evidence type="ECO:0000256" key="4">
    <source>
        <dbReference type="ARBA" id="ARBA00022786"/>
    </source>
</evidence>
<dbReference type="PANTHER" id="PTHR45700:SF2">
    <property type="entry name" value="UBIQUITIN-PROTEIN LIGASE E3C"/>
    <property type="match status" value="1"/>
</dbReference>
<dbReference type="GeneID" id="70188501"/>